<evidence type="ECO:0000256" key="3">
    <source>
        <dbReference type="ARBA" id="ARBA00023015"/>
    </source>
</evidence>
<feature type="modified residue" description="4-aspartylphosphate" evidence="6">
    <location>
        <position position="68"/>
    </location>
</feature>
<evidence type="ECO:0000313" key="10">
    <source>
        <dbReference type="Proteomes" id="UP001197214"/>
    </source>
</evidence>
<reference evidence="9 10" key="1">
    <citation type="submission" date="2021-07" db="EMBL/GenBank/DDBJ databases">
        <title>Stakelama flava sp. nov., a novel endophytic bacterium isolated from branch of Kandelia candel.</title>
        <authorList>
            <person name="Tuo L."/>
        </authorList>
    </citation>
    <scope>NUCLEOTIDE SEQUENCE [LARGE SCALE GENOMIC DNA]</scope>
    <source>
        <strain evidence="9 10">CBK3Z-3</strain>
    </source>
</reference>
<evidence type="ECO:0000256" key="4">
    <source>
        <dbReference type="ARBA" id="ARBA00023125"/>
    </source>
</evidence>
<keyword evidence="3" id="KW-0805">Transcription regulation</keyword>
<keyword evidence="5" id="KW-0804">Transcription</keyword>
<dbReference type="SMART" id="SM00448">
    <property type="entry name" value="REC"/>
    <property type="match status" value="1"/>
</dbReference>
<keyword evidence="1 6" id="KW-0597">Phosphoprotein</keyword>
<evidence type="ECO:0000256" key="2">
    <source>
        <dbReference type="ARBA" id="ARBA00023012"/>
    </source>
</evidence>
<dbReference type="Proteomes" id="UP001197214">
    <property type="component" value="Unassembled WGS sequence"/>
</dbReference>
<keyword evidence="2" id="KW-0902">Two-component regulatory system</keyword>
<evidence type="ECO:0000259" key="7">
    <source>
        <dbReference type="PROSITE" id="PS50110"/>
    </source>
</evidence>
<evidence type="ECO:0000256" key="5">
    <source>
        <dbReference type="ARBA" id="ARBA00023163"/>
    </source>
</evidence>
<dbReference type="EMBL" id="JAHWZX010000016">
    <property type="protein sequence ID" value="MBW4331986.1"/>
    <property type="molecule type" value="Genomic_DNA"/>
</dbReference>
<evidence type="ECO:0000256" key="1">
    <source>
        <dbReference type="ARBA" id="ARBA00022553"/>
    </source>
</evidence>
<dbReference type="PROSITE" id="PS50110">
    <property type="entry name" value="RESPONSE_REGULATORY"/>
    <property type="match status" value="1"/>
</dbReference>
<evidence type="ECO:0000256" key="6">
    <source>
        <dbReference type="PROSITE-ProRule" id="PRU00169"/>
    </source>
</evidence>
<gene>
    <name evidence="9" type="ORF">KY084_14030</name>
</gene>
<dbReference type="PANTHER" id="PTHR48111">
    <property type="entry name" value="REGULATOR OF RPOS"/>
    <property type="match status" value="1"/>
</dbReference>
<name>A0ABS6XPD2_9SPHN</name>
<dbReference type="PROSITE" id="PS50887">
    <property type="entry name" value="GGDEF"/>
    <property type="match status" value="1"/>
</dbReference>
<dbReference type="InterPro" id="IPR001789">
    <property type="entry name" value="Sig_transdc_resp-reg_receiver"/>
</dbReference>
<dbReference type="Pfam" id="PF00072">
    <property type="entry name" value="Response_reg"/>
    <property type="match status" value="1"/>
</dbReference>
<evidence type="ECO:0000259" key="8">
    <source>
        <dbReference type="PROSITE" id="PS50887"/>
    </source>
</evidence>
<organism evidence="9 10">
    <name type="scientific">Stakelama flava</name>
    <dbReference type="NCBI Taxonomy" id="2860338"/>
    <lineage>
        <taxon>Bacteria</taxon>
        <taxon>Pseudomonadati</taxon>
        <taxon>Pseudomonadota</taxon>
        <taxon>Alphaproteobacteria</taxon>
        <taxon>Sphingomonadales</taxon>
        <taxon>Sphingomonadaceae</taxon>
        <taxon>Stakelama</taxon>
    </lineage>
</organism>
<proteinExistence type="predicted"/>
<keyword evidence="4" id="KW-0238">DNA-binding</keyword>
<dbReference type="InterPro" id="IPR039420">
    <property type="entry name" value="WalR-like"/>
</dbReference>
<accession>A0ABS6XPD2</accession>
<feature type="domain" description="Response regulatory" evidence="7">
    <location>
        <begin position="9"/>
        <end position="135"/>
    </location>
</feature>
<sequence length="325" mass="35775">MNAPTSPARILIVDDSEDSADITAMFLEEGGFDNLTFARSASEAFRHIHHEIEGVEKRDTDFDLIIMDIVMPEMDGIEACARLRLDERSRQVPILMLTGARDVQALNQAFVAGANDFVGKPVNQIDLLARVRTLLRLGRELARRRLREAELEARNHNLQRGALDATLIDPVTRLARDVVVELTLRSCREHDDSAALALVQVDEFDLFRERHGAVAADALMQRIAEIISEAPGPMAAMPCHYGDGAFMLVQPRAQSREPLGISCTAIRAALTSAEIPHGNSMSGEFVTVSTLTAWGTGEELGEIAARLLSDSKRQRSKEGQNGRIQ</sequence>
<comment type="caution">
    <text evidence="9">The sequence shown here is derived from an EMBL/GenBank/DDBJ whole genome shotgun (WGS) entry which is preliminary data.</text>
</comment>
<dbReference type="RefSeq" id="WP_219239113.1">
    <property type="nucleotide sequence ID" value="NZ_JAHWZX010000016.1"/>
</dbReference>
<keyword evidence="10" id="KW-1185">Reference proteome</keyword>
<feature type="domain" description="GGDEF" evidence="8">
    <location>
        <begin position="192"/>
        <end position="325"/>
    </location>
</feature>
<dbReference type="SMART" id="SM00267">
    <property type="entry name" value="GGDEF"/>
    <property type="match status" value="1"/>
</dbReference>
<dbReference type="InterPro" id="IPR000160">
    <property type="entry name" value="GGDEF_dom"/>
</dbReference>
<protein>
    <submittedName>
        <fullName evidence="9">Response regulator</fullName>
    </submittedName>
</protein>
<evidence type="ECO:0000313" key="9">
    <source>
        <dbReference type="EMBL" id="MBW4331986.1"/>
    </source>
</evidence>
<dbReference type="Pfam" id="PF00990">
    <property type="entry name" value="GGDEF"/>
    <property type="match status" value="1"/>
</dbReference>
<dbReference type="PANTHER" id="PTHR48111:SF1">
    <property type="entry name" value="TWO-COMPONENT RESPONSE REGULATOR ORR33"/>
    <property type="match status" value="1"/>
</dbReference>